<gene>
    <name evidence="2" type="ORF">ILYODFUR_024173</name>
</gene>
<evidence type="ECO:0000313" key="3">
    <source>
        <dbReference type="Proteomes" id="UP001482620"/>
    </source>
</evidence>
<dbReference type="Proteomes" id="UP001482620">
    <property type="component" value="Unassembled WGS sequence"/>
</dbReference>
<feature type="region of interest" description="Disordered" evidence="1">
    <location>
        <begin position="1"/>
        <end position="21"/>
    </location>
</feature>
<dbReference type="EMBL" id="JAHRIQ010060766">
    <property type="protein sequence ID" value="MEQ2241323.1"/>
    <property type="molecule type" value="Genomic_DNA"/>
</dbReference>
<feature type="region of interest" description="Disordered" evidence="1">
    <location>
        <begin position="91"/>
        <end position="114"/>
    </location>
</feature>
<protein>
    <submittedName>
        <fullName evidence="2">Uncharacterized protein</fullName>
    </submittedName>
</protein>
<reference evidence="2 3" key="1">
    <citation type="submission" date="2021-06" db="EMBL/GenBank/DDBJ databases">
        <authorList>
            <person name="Palmer J.M."/>
        </authorList>
    </citation>
    <scope>NUCLEOTIDE SEQUENCE [LARGE SCALE GENOMIC DNA]</scope>
    <source>
        <strain evidence="3">if_2019</strain>
        <tissue evidence="2">Muscle</tissue>
    </source>
</reference>
<sequence length="114" mass="13073">MFLKKEKKSAKVEKGDTENKRRRRKWFKTRNLTMIKRKENVNYVHVSVLQSFFFSSSASAAWQHPGRASFKIYSSLRSAQAATVSCLSPQTHTQGESRFRSPLCPVSDNSRQCG</sequence>
<organism evidence="2 3">
    <name type="scientific">Ilyodon furcidens</name>
    <name type="common">goldbreast splitfin</name>
    <dbReference type="NCBI Taxonomy" id="33524"/>
    <lineage>
        <taxon>Eukaryota</taxon>
        <taxon>Metazoa</taxon>
        <taxon>Chordata</taxon>
        <taxon>Craniata</taxon>
        <taxon>Vertebrata</taxon>
        <taxon>Euteleostomi</taxon>
        <taxon>Actinopterygii</taxon>
        <taxon>Neopterygii</taxon>
        <taxon>Teleostei</taxon>
        <taxon>Neoteleostei</taxon>
        <taxon>Acanthomorphata</taxon>
        <taxon>Ovalentaria</taxon>
        <taxon>Atherinomorphae</taxon>
        <taxon>Cyprinodontiformes</taxon>
        <taxon>Goodeidae</taxon>
        <taxon>Ilyodon</taxon>
    </lineage>
</organism>
<comment type="caution">
    <text evidence="2">The sequence shown here is derived from an EMBL/GenBank/DDBJ whole genome shotgun (WGS) entry which is preliminary data.</text>
</comment>
<evidence type="ECO:0000256" key="1">
    <source>
        <dbReference type="SAM" id="MobiDB-lite"/>
    </source>
</evidence>
<feature type="compositionally biased region" description="Basic and acidic residues" evidence="1">
    <location>
        <begin position="9"/>
        <end position="19"/>
    </location>
</feature>
<accession>A0ABV0U803</accession>
<proteinExistence type="predicted"/>
<evidence type="ECO:0000313" key="2">
    <source>
        <dbReference type="EMBL" id="MEQ2241323.1"/>
    </source>
</evidence>
<name>A0ABV0U803_9TELE</name>
<keyword evidence="3" id="KW-1185">Reference proteome</keyword>